<evidence type="ECO:0000313" key="1">
    <source>
        <dbReference type="EMBL" id="KAK7206455.1"/>
    </source>
</evidence>
<organism evidence="1 2">
    <name type="scientific">Myxozyma melibiosi</name>
    <dbReference type="NCBI Taxonomy" id="54550"/>
    <lineage>
        <taxon>Eukaryota</taxon>
        <taxon>Fungi</taxon>
        <taxon>Dikarya</taxon>
        <taxon>Ascomycota</taxon>
        <taxon>Saccharomycotina</taxon>
        <taxon>Lipomycetes</taxon>
        <taxon>Lipomycetales</taxon>
        <taxon>Lipomycetaceae</taxon>
        <taxon>Myxozyma</taxon>
    </lineage>
</organism>
<sequence>MTRLHFSRVLCRYLLVQKYTNRSTCSDPTQTLAQQVQIQGRPCSNRAQMANMKGLARSHLSSSFLLTTPHYFPSFVTSAATFPVSLSQTIWLSTRRKRVLLVHRNMLLQAQSTIADQIQRTLTCSPHYKVTRWPREETTDVTHPVIVAYTTTMKHNGKSTSIMNFILTGWSFSHPFPTLITILMNSNAAYDDFASRIGKGNDKDQLGNG</sequence>
<dbReference type="Proteomes" id="UP001498771">
    <property type="component" value="Unassembled WGS sequence"/>
</dbReference>
<accession>A0ABR1F9F0</accession>
<comment type="caution">
    <text evidence="1">The sequence shown here is derived from an EMBL/GenBank/DDBJ whole genome shotgun (WGS) entry which is preliminary data.</text>
</comment>
<reference evidence="1 2" key="1">
    <citation type="submission" date="2024-03" db="EMBL/GenBank/DDBJ databases">
        <title>Genome-scale model development and genomic sequencing of the oleaginous clade Lipomyces.</title>
        <authorList>
            <consortium name="Lawrence Berkeley National Laboratory"/>
            <person name="Czajka J.J."/>
            <person name="Han Y."/>
            <person name="Kim J."/>
            <person name="Mondo S.J."/>
            <person name="Hofstad B.A."/>
            <person name="Robles A."/>
            <person name="Haridas S."/>
            <person name="Riley R."/>
            <person name="LaButti K."/>
            <person name="Pangilinan J."/>
            <person name="Andreopoulos W."/>
            <person name="Lipzen A."/>
            <person name="Yan J."/>
            <person name="Wang M."/>
            <person name="Ng V."/>
            <person name="Grigoriev I.V."/>
            <person name="Spatafora J.W."/>
            <person name="Magnuson J.K."/>
            <person name="Baker S.E."/>
            <person name="Pomraning K.R."/>
        </authorList>
    </citation>
    <scope>NUCLEOTIDE SEQUENCE [LARGE SCALE GENOMIC DNA]</scope>
    <source>
        <strain evidence="1 2">Phaff 52-87</strain>
    </source>
</reference>
<keyword evidence="2" id="KW-1185">Reference proteome</keyword>
<gene>
    <name evidence="1" type="ORF">BZA70DRAFT_136139</name>
</gene>
<proteinExistence type="predicted"/>
<dbReference type="GeneID" id="90035111"/>
<dbReference type="RefSeq" id="XP_064769488.1">
    <property type="nucleotide sequence ID" value="XM_064909599.1"/>
</dbReference>
<evidence type="ECO:0000313" key="2">
    <source>
        <dbReference type="Proteomes" id="UP001498771"/>
    </source>
</evidence>
<protein>
    <submittedName>
        <fullName evidence="1">Uncharacterized protein</fullName>
    </submittedName>
</protein>
<name>A0ABR1F9F0_9ASCO</name>
<dbReference type="EMBL" id="JBBJBU010000003">
    <property type="protein sequence ID" value="KAK7206455.1"/>
    <property type="molecule type" value="Genomic_DNA"/>
</dbReference>